<evidence type="ECO:0000313" key="6">
    <source>
        <dbReference type="Proteomes" id="UP000808372"/>
    </source>
</evidence>
<accession>A0A8U0U9V4</accession>
<keyword evidence="3" id="KW-0862">Zinc</keyword>
<keyword evidence="6" id="KW-1185">Reference proteome</keyword>
<dbReference type="PROSITE" id="PS51036">
    <property type="entry name" value="ZF_A20"/>
    <property type="match status" value="1"/>
</dbReference>
<evidence type="ECO:0000259" key="5">
    <source>
        <dbReference type="PROSITE" id="PS51036"/>
    </source>
</evidence>
<dbReference type="AlphaFoldDB" id="A0A8U0U9V4"/>
<name>A0A8U0U9V4_SALNM</name>
<sequence>MQGRHSPSPHSSPSNGATRRPGSVPPVPGPVPTAVPVSAHYSHTPPIQRSSIIHLRDVNLQALQAPSFQPDDPQPSYKPPLVGTLKTCATYPQQNRSLSSQSYSPARLSGVRLGTGVNHAHPGVPGTTEPYNMPGEHKSHTYTNGFNASHIQDCLEFADVDLPQTWGSSSVTRTGSGSDKVKSQMGSAGGGCLVYCLQQRRCKREKCSFYGRPETDNYCSYCFKEDLKHKEREAKVLSRPG</sequence>
<dbReference type="Pfam" id="PF01754">
    <property type="entry name" value="zf-A20"/>
    <property type="match status" value="1"/>
</dbReference>
<keyword evidence="2" id="KW-0863">Zinc-finger</keyword>
<evidence type="ECO:0000313" key="7">
    <source>
        <dbReference type="RefSeq" id="XP_038844111.1"/>
    </source>
</evidence>
<evidence type="ECO:0000256" key="3">
    <source>
        <dbReference type="ARBA" id="ARBA00022833"/>
    </source>
</evidence>
<feature type="region of interest" description="Disordered" evidence="4">
    <location>
        <begin position="1"/>
        <end position="43"/>
    </location>
</feature>
<feature type="domain" description="A20-type" evidence="5">
    <location>
        <begin position="196"/>
        <end position="231"/>
    </location>
</feature>
<reference evidence="7" key="1">
    <citation type="submission" date="2025-08" db="UniProtKB">
        <authorList>
            <consortium name="RefSeq"/>
        </authorList>
    </citation>
    <scope>IDENTIFICATION</scope>
    <source>
        <tissue evidence="7">White muscle</tissue>
    </source>
</reference>
<dbReference type="GO" id="GO:0003677">
    <property type="term" value="F:DNA binding"/>
    <property type="evidence" value="ECO:0007669"/>
    <property type="project" value="InterPro"/>
</dbReference>
<organism evidence="6 7">
    <name type="scientific">Salvelinus namaycush</name>
    <name type="common">Lake trout</name>
    <name type="synonym">Salmo namaycush</name>
    <dbReference type="NCBI Taxonomy" id="8040"/>
    <lineage>
        <taxon>Eukaryota</taxon>
        <taxon>Metazoa</taxon>
        <taxon>Chordata</taxon>
        <taxon>Craniata</taxon>
        <taxon>Vertebrata</taxon>
        <taxon>Euteleostomi</taxon>
        <taxon>Actinopterygii</taxon>
        <taxon>Neopterygii</taxon>
        <taxon>Teleostei</taxon>
        <taxon>Protacanthopterygii</taxon>
        <taxon>Salmoniformes</taxon>
        <taxon>Salmonidae</taxon>
        <taxon>Salmoninae</taxon>
        <taxon>Salvelinus</taxon>
    </lineage>
</organism>
<dbReference type="Gene3D" id="1.20.5.4770">
    <property type="match status" value="1"/>
</dbReference>
<dbReference type="Proteomes" id="UP000808372">
    <property type="component" value="Unplaced"/>
</dbReference>
<dbReference type="KEGG" id="snh:120043630"/>
<evidence type="ECO:0000256" key="4">
    <source>
        <dbReference type="SAM" id="MobiDB-lite"/>
    </source>
</evidence>
<proteinExistence type="predicted"/>
<protein>
    <submittedName>
        <fullName evidence="7">OTU domain-containing protein 7A-like</fullName>
    </submittedName>
</protein>
<dbReference type="GO" id="GO:0008270">
    <property type="term" value="F:zinc ion binding"/>
    <property type="evidence" value="ECO:0007669"/>
    <property type="project" value="UniProtKB-KW"/>
</dbReference>
<dbReference type="SUPFAM" id="SSF57716">
    <property type="entry name" value="Glucocorticoid receptor-like (DNA-binding domain)"/>
    <property type="match status" value="1"/>
</dbReference>
<keyword evidence="1" id="KW-0479">Metal-binding</keyword>
<dbReference type="InterPro" id="IPR002653">
    <property type="entry name" value="Znf_A20"/>
</dbReference>
<evidence type="ECO:0000256" key="2">
    <source>
        <dbReference type="ARBA" id="ARBA00022771"/>
    </source>
</evidence>
<evidence type="ECO:0000256" key="1">
    <source>
        <dbReference type="ARBA" id="ARBA00022723"/>
    </source>
</evidence>
<dbReference type="RefSeq" id="XP_038844111.1">
    <property type="nucleotide sequence ID" value="XM_038988183.1"/>
</dbReference>
<feature type="compositionally biased region" description="Low complexity" evidence="4">
    <location>
        <begin position="1"/>
        <end position="22"/>
    </location>
</feature>
<gene>
    <name evidence="7" type="primary">LOC120043630</name>
</gene>
<dbReference type="GeneID" id="120043630"/>
<feature type="compositionally biased region" description="Pro residues" evidence="4">
    <location>
        <begin position="23"/>
        <end position="33"/>
    </location>
</feature>